<keyword evidence="3" id="KW-0813">Transport</keyword>
<dbReference type="InterPro" id="IPR007187">
    <property type="entry name" value="Nucleoporin_Nup133/Nup155_C"/>
</dbReference>
<dbReference type="InterPro" id="IPR015943">
    <property type="entry name" value="WD40/YVTN_repeat-like_dom_sf"/>
</dbReference>
<dbReference type="GO" id="GO:0016973">
    <property type="term" value="P:poly(A)+ mRNA export from nucleus"/>
    <property type="evidence" value="ECO:0007669"/>
    <property type="project" value="TreeGrafter"/>
</dbReference>
<keyword evidence="5" id="KW-0653">Protein transport</keyword>
<protein>
    <recommendedName>
        <fullName evidence="13">Nucleoporin Nup133/Nup155-like C-terminal domain-containing protein</fullName>
    </recommendedName>
</protein>
<evidence type="ECO:0000256" key="3">
    <source>
        <dbReference type="ARBA" id="ARBA00022448"/>
    </source>
</evidence>
<accession>A0A4S4N4I1</accession>
<dbReference type="AlphaFoldDB" id="A0A4S4N4I1"/>
<evidence type="ECO:0000259" key="9">
    <source>
        <dbReference type="Pfam" id="PF03177"/>
    </source>
</evidence>
<evidence type="ECO:0000256" key="8">
    <source>
        <dbReference type="SAM" id="MobiDB-lite"/>
    </source>
</evidence>
<dbReference type="PANTHER" id="PTHR13405">
    <property type="entry name" value="NUCLEAR PORE COMPLEX PROTEIN NUP133"/>
    <property type="match status" value="1"/>
</dbReference>
<feature type="compositionally biased region" description="Low complexity" evidence="8">
    <location>
        <begin position="26"/>
        <end position="42"/>
    </location>
</feature>
<dbReference type="InterPro" id="IPR014908">
    <property type="entry name" value="Nucleoporin_Nup133/Nup155_N"/>
</dbReference>
<evidence type="ECO:0000256" key="6">
    <source>
        <dbReference type="ARBA" id="ARBA00023010"/>
    </source>
</evidence>
<dbReference type="GO" id="GO:0017056">
    <property type="term" value="F:structural constituent of nuclear pore"/>
    <property type="evidence" value="ECO:0007669"/>
    <property type="project" value="InterPro"/>
</dbReference>
<dbReference type="PANTHER" id="PTHR13405:SF11">
    <property type="entry name" value="NUCLEAR PORE COMPLEX PROTEIN NUP133"/>
    <property type="match status" value="1"/>
</dbReference>
<dbReference type="SUPFAM" id="SSF117289">
    <property type="entry name" value="Nucleoporin domain"/>
    <property type="match status" value="1"/>
</dbReference>
<evidence type="ECO:0000259" key="10">
    <source>
        <dbReference type="Pfam" id="PF08801"/>
    </source>
</evidence>
<dbReference type="OrthoDB" id="103454at2759"/>
<dbReference type="Pfam" id="PF03177">
    <property type="entry name" value="Nucleoporin_C"/>
    <property type="match status" value="1"/>
</dbReference>
<comment type="similarity">
    <text evidence="2">Belongs to the nucleoporin Nup133 family.</text>
</comment>
<gene>
    <name evidence="11" type="ORF">EUX98_g282</name>
</gene>
<evidence type="ECO:0000256" key="5">
    <source>
        <dbReference type="ARBA" id="ARBA00022927"/>
    </source>
</evidence>
<evidence type="ECO:0000256" key="2">
    <source>
        <dbReference type="ARBA" id="ARBA00005569"/>
    </source>
</evidence>
<dbReference type="GO" id="GO:0031080">
    <property type="term" value="C:nuclear pore outer ring"/>
    <property type="evidence" value="ECO:0007669"/>
    <property type="project" value="TreeGrafter"/>
</dbReference>
<reference evidence="11 12" key="1">
    <citation type="submission" date="2019-02" db="EMBL/GenBank/DDBJ databases">
        <title>Genome sequencing of the rare red list fungi Antrodiella citrinella (Flaviporus citrinellus).</title>
        <authorList>
            <person name="Buettner E."/>
            <person name="Kellner H."/>
        </authorList>
    </citation>
    <scope>NUCLEOTIDE SEQUENCE [LARGE SCALE GENOMIC DNA]</scope>
    <source>
        <strain evidence="11 12">DSM 108506</strain>
    </source>
</reference>
<evidence type="ECO:0000256" key="7">
    <source>
        <dbReference type="ARBA" id="ARBA00023242"/>
    </source>
</evidence>
<dbReference type="Proteomes" id="UP000308730">
    <property type="component" value="Unassembled WGS sequence"/>
</dbReference>
<sequence>MELSPPPTPRRTVQRQLSRQSTTPVRRLAPRASSSKPASRFATPARAHLDRDRLSSVPDHDEDEVASSNMDVDGTGELMDRILKSETVFAKSTELQVTFYSHLPGEVKQVLRSADYYQDAYTGDIDTLTGFALVASVETCFVWKYTQALTGTPTCYIFSCPQDASPIQMSTPLHALVPHGPSREPGLILVTPGGNVRFWDSLGIGLAGGDHFTPLSLELVDEERVTTLTRADTQTYIASTSAGRLFRLTLTSLGGRHQLSPRAFGRQKSSLSLSRLLPTFWSTDNSSGKIGNINAVALESPEKTTVHGRYLWALVDFRIQRWNMSAEGWEDLELDENVADRIRPSLRARFSSASEDDSELDLELLDLKYVNSYELLVLVSFAGHDVAGGLDVGAQPRRIYAIVSLSYTPGFLTVVEVKSVPYQSTSTSGAPTHPRLKYLANGAVLVVQFGDTVTLCAHQSVFMDRLELKSSTDRTLGVGVMTEESALLVLTAATLMKIWVDEDAVDQFDPESGRANLVRNTMTQAILFGSHTENPLHFSFPPDLDEDALMNGAELLSTQVMQSDPSIVRSNLDLHSQMSVRKERLSFLIKFINDNAVLTKMSQRSRQKLATDAEKLYAAHQLWLRHNDALAAGNPHSVLTEAVRLFVENSKHSDTDDNMRAFFKYYVNSIESLLPAAMEIVHRSSTADAQSLLISLSEANNIVLTILQCAISYRHYNLSVYGLQLPMIHPWTSSPHVIDIVSELFDTTVKWVELPSTDIDPARAKILAKEQLPELASALFSCYTEQLEWLKSPAAADEEGNEREKTDMDTKFRLARPEILEILRRNGYAADAFKLAEDYRDFRSLVSLCHKDKVYPPQSNPHAMRIQTYVDKYKEAFTTELFQWYIEHGEVRTMFAQDSGGYLDQYFADHPRPSISWIQDIGNGRYHAASVSLLTNADVANELVAQHLMLSIGKLAHLAQAQEQDPHPIDEETMDAFHDGLDFVSVHANLLDDLKSALVGIRAKQSVEQQVEAIIKGKASKLAERRALQSSFKQLTRRMLLGKTLSVEDAADVLSLKDNDRSLEDYVTALHLLARAQLLPEARRRSAIKTVWRRIYIHDDWIRIQQTAEVTDEEVNNRFRNTALSTVLQNLHNDQFHVRPAEAKVVPSSEEIASRWPGLPADEVEALYQDYLWERDRLEELGVDEEVYERVKELAAEMDV</sequence>
<dbReference type="Pfam" id="PF08801">
    <property type="entry name" value="Nucleoporin_N"/>
    <property type="match status" value="1"/>
</dbReference>
<comment type="subcellular location">
    <subcellularLocation>
        <location evidence="1">Nucleus envelope</location>
    </subcellularLocation>
</comment>
<feature type="domain" description="Nucleoporin Nup133/Nup155-like N-terminal" evidence="10">
    <location>
        <begin position="95"/>
        <end position="458"/>
    </location>
</feature>
<keyword evidence="6" id="KW-0811">Translocation</keyword>
<dbReference type="GO" id="GO:0006606">
    <property type="term" value="P:protein import into nucleus"/>
    <property type="evidence" value="ECO:0007669"/>
    <property type="project" value="TreeGrafter"/>
</dbReference>
<dbReference type="InterPro" id="IPR037624">
    <property type="entry name" value="Nup133-like"/>
</dbReference>
<dbReference type="Gene3D" id="2.130.10.10">
    <property type="entry name" value="YVTN repeat-like/Quinoprotein amine dehydrogenase"/>
    <property type="match status" value="1"/>
</dbReference>
<dbReference type="EMBL" id="SGPM01000002">
    <property type="protein sequence ID" value="THH33962.1"/>
    <property type="molecule type" value="Genomic_DNA"/>
</dbReference>
<keyword evidence="4" id="KW-0509">mRNA transport</keyword>
<evidence type="ECO:0000313" key="12">
    <source>
        <dbReference type="Proteomes" id="UP000308730"/>
    </source>
</evidence>
<keyword evidence="12" id="KW-1185">Reference proteome</keyword>
<evidence type="ECO:0000256" key="4">
    <source>
        <dbReference type="ARBA" id="ARBA00022816"/>
    </source>
</evidence>
<feature type="domain" description="Nucleoporin Nup133/Nup155-like C-terminal" evidence="9">
    <location>
        <begin position="610"/>
        <end position="1186"/>
    </location>
</feature>
<dbReference type="Gene3D" id="1.20.58.1380">
    <property type="match status" value="1"/>
</dbReference>
<name>A0A4S4N4I1_9APHY</name>
<proteinExistence type="inferred from homology"/>
<feature type="region of interest" description="Disordered" evidence="8">
    <location>
        <begin position="1"/>
        <end position="73"/>
    </location>
</feature>
<dbReference type="GO" id="GO:0000972">
    <property type="term" value="P:transcription-dependent tethering of RNA polymerase II gene DNA at nuclear periphery"/>
    <property type="evidence" value="ECO:0007669"/>
    <property type="project" value="TreeGrafter"/>
</dbReference>
<feature type="compositionally biased region" description="Polar residues" evidence="8">
    <location>
        <begin position="14"/>
        <end position="24"/>
    </location>
</feature>
<organism evidence="11 12">
    <name type="scientific">Antrodiella citrinella</name>
    <dbReference type="NCBI Taxonomy" id="2447956"/>
    <lineage>
        <taxon>Eukaryota</taxon>
        <taxon>Fungi</taxon>
        <taxon>Dikarya</taxon>
        <taxon>Basidiomycota</taxon>
        <taxon>Agaricomycotina</taxon>
        <taxon>Agaricomycetes</taxon>
        <taxon>Polyporales</taxon>
        <taxon>Steccherinaceae</taxon>
        <taxon>Antrodiella</taxon>
    </lineage>
</organism>
<comment type="caution">
    <text evidence="11">The sequence shown here is derived from an EMBL/GenBank/DDBJ whole genome shotgun (WGS) entry which is preliminary data.</text>
</comment>
<evidence type="ECO:0000256" key="1">
    <source>
        <dbReference type="ARBA" id="ARBA00004259"/>
    </source>
</evidence>
<evidence type="ECO:0008006" key="13">
    <source>
        <dbReference type="Google" id="ProtNLM"/>
    </source>
</evidence>
<evidence type="ECO:0000313" key="11">
    <source>
        <dbReference type="EMBL" id="THH33962.1"/>
    </source>
</evidence>
<keyword evidence="7" id="KW-0539">Nucleus</keyword>